<dbReference type="Proteomes" id="UP000824165">
    <property type="component" value="Unassembled WGS sequence"/>
</dbReference>
<keyword evidence="5 6" id="KW-0472">Membrane</keyword>
<accession>A0A9D1H3X6</accession>
<name>A0A9D1H3X6_9FIRM</name>
<feature type="transmembrane region" description="Helical" evidence="6">
    <location>
        <begin position="101"/>
        <end position="118"/>
    </location>
</feature>
<keyword evidence="4 6" id="KW-1133">Transmembrane helix</keyword>
<evidence type="ECO:0000256" key="4">
    <source>
        <dbReference type="ARBA" id="ARBA00022989"/>
    </source>
</evidence>
<dbReference type="Pfam" id="PF06146">
    <property type="entry name" value="PsiE"/>
    <property type="match status" value="1"/>
</dbReference>
<organism evidence="7 8">
    <name type="scientific">Candidatus Ornithomonoglobus intestinigallinarum</name>
    <dbReference type="NCBI Taxonomy" id="2840894"/>
    <lineage>
        <taxon>Bacteria</taxon>
        <taxon>Bacillati</taxon>
        <taxon>Bacillota</taxon>
        <taxon>Clostridia</taxon>
        <taxon>Candidatus Ornithomonoglobus</taxon>
    </lineage>
</organism>
<evidence type="ECO:0000256" key="1">
    <source>
        <dbReference type="ARBA" id="ARBA00004651"/>
    </source>
</evidence>
<feature type="transmembrane region" description="Helical" evidence="6">
    <location>
        <begin position="12"/>
        <end position="36"/>
    </location>
</feature>
<dbReference type="EMBL" id="DVLU01000080">
    <property type="protein sequence ID" value="HIT85813.1"/>
    <property type="molecule type" value="Genomic_DNA"/>
</dbReference>
<keyword evidence="2" id="KW-1003">Cell membrane</keyword>
<proteinExistence type="predicted"/>
<comment type="subcellular location">
    <subcellularLocation>
        <location evidence="1">Cell membrane</location>
        <topology evidence="1">Multi-pass membrane protein</topology>
    </subcellularLocation>
</comment>
<comment type="caution">
    <text evidence="7">The sequence shown here is derived from an EMBL/GenBank/DDBJ whole genome shotgun (WGS) entry which is preliminary data.</text>
</comment>
<dbReference type="AlphaFoldDB" id="A0A9D1H3X6"/>
<evidence type="ECO:0000256" key="3">
    <source>
        <dbReference type="ARBA" id="ARBA00022692"/>
    </source>
</evidence>
<reference evidence="7" key="1">
    <citation type="submission" date="2020-10" db="EMBL/GenBank/DDBJ databases">
        <authorList>
            <person name="Gilroy R."/>
        </authorList>
    </citation>
    <scope>NUCLEOTIDE SEQUENCE</scope>
    <source>
        <strain evidence="7">CHK181-108</strain>
    </source>
</reference>
<sequence length="148" mass="16622">MKKVRDAMFEFCHILEIAISVIIGIAAVILCVRLFWQMINSTVFGSGDEVLTEVLDGAMTLAIGVELIKMLCKHTSETIVEVLMFAIAKQLVVMHTTPLENLLTVATIAGLFAIRKFLFRKEDKISGKGWRRKNKKTVKEEVIVNENV</sequence>
<reference evidence="7" key="2">
    <citation type="journal article" date="2021" name="PeerJ">
        <title>Extensive microbial diversity within the chicken gut microbiome revealed by metagenomics and culture.</title>
        <authorList>
            <person name="Gilroy R."/>
            <person name="Ravi A."/>
            <person name="Getino M."/>
            <person name="Pursley I."/>
            <person name="Horton D.L."/>
            <person name="Alikhan N.F."/>
            <person name="Baker D."/>
            <person name="Gharbi K."/>
            <person name="Hall N."/>
            <person name="Watson M."/>
            <person name="Adriaenssens E.M."/>
            <person name="Foster-Nyarko E."/>
            <person name="Jarju S."/>
            <person name="Secka A."/>
            <person name="Antonio M."/>
            <person name="Oren A."/>
            <person name="Chaudhuri R.R."/>
            <person name="La Ragione R."/>
            <person name="Hildebrand F."/>
            <person name="Pallen M.J."/>
        </authorList>
    </citation>
    <scope>NUCLEOTIDE SEQUENCE</scope>
    <source>
        <strain evidence="7">CHK181-108</strain>
    </source>
</reference>
<evidence type="ECO:0000313" key="8">
    <source>
        <dbReference type="Proteomes" id="UP000824165"/>
    </source>
</evidence>
<dbReference type="InterPro" id="IPR020948">
    <property type="entry name" value="P_starv_induced_PsiE-like"/>
</dbReference>
<protein>
    <submittedName>
        <fullName evidence="7">Transporter</fullName>
    </submittedName>
</protein>
<evidence type="ECO:0000313" key="7">
    <source>
        <dbReference type="EMBL" id="HIT85813.1"/>
    </source>
</evidence>
<gene>
    <name evidence="7" type="ORF">IAA60_07915</name>
</gene>
<keyword evidence="3 6" id="KW-0812">Transmembrane</keyword>
<dbReference type="GO" id="GO:0005886">
    <property type="term" value="C:plasma membrane"/>
    <property type="evidence" value="ECO:0007669"/>
    <property type="project" value="UniProtKB-SubCell"/>
</dbReference>
<evidence type="ECO:0000256" key="2">
    <source>
        <dbReference type="ARBA" id="ARBA00022475"/>
    </source>
</evidence>
<evidence type="ECO:0000256" key="5">
    <source>
        <dbReference type="ARBA" id="ARBA00023136"/>
    </source>
</evidence>
<evidence type="ECO:0000256" key="6">
    <source>
        <dbReference type="SAM" id="Phobius"/>
    </source>
</evidence>